<comment type="subcellular location">
    <subcellularLocation>
        <location evidence="1">Membrane</location>
    </subcellularLocation>
</comment>
<evidence type="ECO:0000313" key="8">
    <source>
        <dbReference type="Proteomes" id="UP000032668"/>
    </source>
</evidence>
<evidence type="ECO:0000313" key="7">
    <source>
        <dbReference type="EMBL" id="GAN79340.1"/>
    </source>
</evidence>
<dbReference type="InterPro" id="IPR006885">
    <property type="entry name" value="NADH_UbQ_FeS_4_mit-like"/>
</dbReference>
<evidence type="ECO:0000256" key="1">
    <source>
        <dbReference type="ARBA" id="ARBA00004370"/>
    </source>
</evidence>
<dbReference type="GO" id="GO:0016020">
    <property type="term" value="C:membrane"/>
    <property type="evidence" value="ECO:0007669"/>
    <property type="project" value="UniProtKB-SubCell"/>
</dbReference>
<dbReference type="PANTHER" id="PTHR12219:SF8">
    <property type="entry name" value="NADH DEHYDROGENASE [UBIQUINONE] IRON-SULFUR PROTEIN 4, MITOCHONDRIAL"/>
    <property type="match status" value="1"/>
</dbReference>
<keyword evidence="6" id="KW-0472">Membrane</keyword>
<accession>A0A0D6PC55</accession>
<evidence type="ECO:0000256" key="4">
    <source>
        <dbReference type="ARBA" id="ARBA00022946"/>
    </source>
</evidence>
<gene>
    <name evidence="7" type="ORF">Aam_020_104</name>
</gene>
<comment type="caution">
    <text evidence="7">The sequence shown here is derived from an EMBL/GenBank/DDBJ whole genome shotgun (WGS) entry which is preliminary data.</text>
</comment>
<keyword evidence="2" id="KW-0813">Transport</keyword>
<sequence length="101" mass="11777">MRARIFLPPKSAMQSGLARTHRWVLQYEPERAKIRDPLMGWTGSDDMRQQIRLTFETREAAIAYAEAEGIPYDVEIPSARIKKPKSYADNFRAGRKENWTH</sequence>
<keyword evidence="8" id="KW-1185">Reference proteome</keyword>
<evidence type="ECO:0000256" key="3">
    <source>
        <dbReference type="ARBA" id="ARBA00022660"/>
    </source>
</evidence>
<keyword evidence="4" id="KW-0809">Transit peptide</keyword>
<protein>
    <submittedName>
        <fullName evidence="7">Oxidoreductase</fullName>
    </submittedName>
</protein>
<reference evidence="7 8" key="1">
    <citation type="submission" date="2012-11" db="EMBL/GenBank/DDBJ databases">
        <title>Whole genome sequence of Acidocella aminolytica 101 = DSM 11237.</title>
        <authorList>
            <person name="Azuma Y."/>
            <person name="Higashiura N."/>
            <person name="Hirakawa H."/>
            <person name="Matsushita K."/>
        </authorList>
    </citation>
    <scope>NUCLEOTIDE SEQUENCE [LARGE SCALE GENOMIC DNA]</scope>
    <source>
        <strain evidence="8">101 / DSM 11237</strain>
    </source>
</reference>
<dbReference type="Gene3D" id="3.30.160.190">
    <property type="entry name" value="atu1810 like domain"/>
    <property type="match status" value="1"/>
</dbReference>
<evidence type="ECO:0000256" key="5">
    <source>
        <dbReference type="ARBA" id="ARBA00022982"/>
    </source>
</evidence>
<name>A0A0D6PC55_9PROT</name>
<keyword evidence="3" id="KW-0679">Respiratory chain</keyword>
<dbReference type="EMBL" id="BANC01000020">
    <property type="protein sequence ID" value="GAN79340.1"/>
    <property type="molecule type" value="Genomic_DNA"/>
</dbReference>
<dbReference type="RefSeq" id="WP_048877795.1">
    <property type="nucleotide sequence ID" value="NZ_BANC01000020.1"/>
</dbReference>
<dbReference type="GO" id="GO:0022900">
    <property type="term" value="P:electron transport chain"/>
    <property type="evidence" value="ECO:0007669"/>
    <property type="project" value="InterPro"/>
</dbReference>
<dbReference type="InterPro" id="IPR038532">
    <property type="entry name" value="NDUFS4-like_sf"/>
</dbReference>
<dbReference type="OrthoDB" id="9799572at2"/>
<dbReference type="AlphaFoldDB" id="A0A0D6PC55"/>
<dbReference type="Pfam" id="PF04800">
    <property type="entry name" value="NDUS4"/>
    <property type="match status" value="1"/>
</dbReference>
<proteinExistence type="predicted"/>
<evidence type="ECO:0000256" key="6">
    <source>
        <dbReference type="ARBA" id="ARBA00023136"/>
    </source>
</evidence>
<evidence type="ECO:0000256" key="2">
    <source>
        <dbReference type="ARBA" id="ARBA00022448"/>
    </source>
</evidence>
<dbReference type="Proteomes" id="UP000032668">
    <property type="component" value="Unassembled WGS sequence"/>
</dbReference>
<keyword evidence="5" id="KW-0249">Electron transport</keyword>
<dbReference type="STRING" id="1120923.SAMN02746095_00335"/>
<organism evidence="7 8">
    <name type="scientific">Acidocella aminolytica 101 = DSM 11237</name>
    <dbReference type="NCBI Taxonomy" id="1120923"/>
    <lineage>
        <taxon>Bacteria</taxon>
        <taxon>Pseudomonadati</taxon>
        <taxon>Pseudomonadota</taxon>
        <taxon>Alphaproteobacteria</taxon>
        <taxon>Acetobacterales</taxon>
        <taxon>Acidocellaceae</taxon>
        <taxon>Acidocella</taxon>
    </lineage>
</organism>
<dbReference type="PANTHER" id="PTHR12219">
    <property type="entry name" value="NADH-UBIQUINONE OXIDOREDUCTASE"/>
    <property type="match status" value="1"/>
</dbReference>